<accession>A0ABN9PFZ4</accession>
<reference evidence="3" key="1">
    <citation type="submission" date="2023-10" db="EMBL/GenBank/DDBJ databases">
        <authorList>
            <person name="Chen Y."/>
            <person name="Shah S."/>
            <person name="Dougan E. K."/>
            <person name="Thang M."/>
            <person name="Chan C."/>
        </authorList>
    </citation>
    <scope>NUCLEOTIDE SEQUENCE [LARGE SCALE GENOMIC DNA]</scope>
</reference>
<proteinExistence type="predicted"/>
<evidence type="ECO:0000313" key="3">
    <source>
        <dbReference type="EMBL" id="CAK0789109.1"/>
    </source>
</evidence>
<evidence type="ECO:0000256" key="2">
    <source>
        <dbReference type="SAM" id="MobiDB-lite"/>
    </source>
</evidence>
<protein>
    <recommendedName>
        <fullName evidence="5">Phospholipase B-like</fullName>
    </recommendedName>
</protein>
<gene>
    <name evidence="3" type="ORF">PCOR1329_LOCUS778</name>
</gene>
<feature type="compositionally biased region" description="Basic and acidic residues" evidence="2">
    <location>
        <begin position="214"/>
        <end position="223"/>
    </location>
</feature>
<feature type="region of interest" description="Disordered" evidence="2">
    <location>
        <begin position="1"/>
        <end position="40"/>
    </location>
</feature>
<evidence type="ECO:0000313" key="4">
    <source>
        <dbReference type="Proteomes" id="UP001189429"/>
    </source>
</evidence>
<sequence length="653" mass="70276">GGFGRGHGKGCGKDTNYQNNGGGQGGAAAQPQLDEQLDERQTEFWLAMGDKEFQIGAACLSQSQRDKLVFRRKLRAACLQDPRQHTDLPPQVAKAQNKVFQATQRVSSAEEAAREAALECMKAHEALREAQEELEEARRTAVQRVGAASAEPPPTQAPPAVWDEVAKLSELVSKLLAPGEPGGGGGSAEGDAEAFKASLDKLKGYTEQVSDRAGGQRDVHGDGLHPAGHGGGAVEGDARVEEDSEPAQNLDDGGTNKRVRELMSSWGSEVSEDQWAAAIVALFQGQDAEGPGQAVQGSSGSEASRSSASVRTPLLFYLSNVTSWNEKGLSYIKREGGPLHRAHVIGVAEHHLSGKKLNEAKKKLPKLGWATKAIPAAAAAGQGVRGHGGAWLQVQKQLAWKGVIDYGQERAQWTAVTVRTKGMEAIFVAMYLAVGAGLAGPNIDAINGMASYVRTKGLPYIIMVDWTMTETEMAGLSLPTFLSGIWRRPDDPQPGGHRVIDYCLVSEKISGLIKLSWDKVGPWAAPHYGIVGELLCAPDLVMQRILVQPTPVLDANGPDRPWSYHLQNVQDRAANGMEHPQLRDKAMDSVDCVYMEFALAAEDLLLSRQPDRRPEADACRGFCPESRLVHLIATKPTGWLAQTNSLSHWSGLQ</sequence>
<feature type="compositionally biased region" description="Basic residues" evidence="2">
    <location>
        <begin position="1"/>
        <end position="10"/>
    </location>
</feature>
<evidence type="ECO:0000256" key="1">
    <source>
        <dbReference type="SAM" id="Coils"/>
    </source>
</evidence>
<feature type="non-terminal residue" evidence="3">
    <location>
        <position position="653"/>
    </location>
</feature>
<keyword evidence="1" id="KW-0175">Coiled coil</keyword>
<evidence type="ECO:0008006" key="5">
    <source>
        <dbReference type="Google" id="ProtNLM"/>
    </source>
</evidence>
<organism evidence="3 4">
    <name type="scientific">Prorocentrum cordatum</name>
    <dbReference type="NCBI Taxonomy" id="2364126"/>
    <lineage>
        <taxon>Eukaryota</taxon>
        <taxon>Sar</taxon>
        <taxon>Alveolata</taxon>
        <taxon>Dinophyceae</taxon>
        <taxon>Prorocentrales</taxon>
        <taxon>Prorocentraceae</taxon>
        <taxon>Prorocentrum</taxon>
    </lineage>
</organism>
<feature type="non-terminal residue" evidence="3">
    <location>
        <position position="1"/>
    </location>
</feature>
<dbReference type="EMBL" id="CAUYUJ010000174">
    <property type="protein sequence ID" value="CAK0789109.1"/>
    <property type="molecule type" value="Genomic_DNA"/>
</dbReference>
<name>A0ABN9PFZ4_9DINO</name>
<comment type="caution">
    <text evidence="3">The sequence shown here is derived from an EMBL/GenBank/DDBJ whole genome shotgun (WGS) entry which is preliminary data.</text>
</comment>
<dbReference type="Proteomes" id="UP001189429">
    <property type="component" value="Unassembled WGS sequence"/>
</dbReference>
<feature type="coiled-coil region" evidence="1">
    <location>
        <begin position="92"/>
        <end position="144"/>
    </location>
</feature>
<keyword evidence="4" id="KW-1185">Reference proteome</keyword>
<feature type="region of interest" description="Disordered" evidence="2">
    <location>
        <begin position="208"/>
        <end position="255"/>
    </location>
</feature>